<dbReference type="InterPro" id="IPR003714">
    <property type="entry name" value="PhoH"/>
</dbReference>
<dbReference type="CDD" id="cd09883">
    <property type="entry name" value="PIN_VapC_PhoHL-ATPase"/>
    <property type="match status" value="1"/>
</dbReference>
<keyword evidence="7" id="KW-1185">Reference proteome</keyword>
<keyword evidence="2" id="KW-0547">Nucleotide-binding</keyword>
<dbReference type="SUPFAM" id="SSF88723">
    <property type="entry name" value="PIN domain-like"/>
    <property type="match status" value="1"/>
</dbReference>
<dbReference type="Pfam" id="PF02562">
    <property type="entry name" value="PhoH"/>
    <property type="match status" value="1"/>
</dbReference>
<dbReference type="InterPro" id="IPR002716">
    <property type="entry name" value="PIN_dom"/>
</dbReference>
<dbReference type="PANTHER" id="PTHR30473">
    <property type="entry name" value="PROTEIN PHOH"/>
    <property type="match status" value="1"/>
</dbReference>
<comment type="similarity">
    <text evidence="4">In the N-terminal section; belongs to the PINc/VapC protein family.</text>
</comment>
<organism evidence="6 7">
    <name type="scientific">Azotobacter bryophylli</name>
    <dbReference type="NCBI Taxonomy" id="1986537"/>
    <lineage>
        <taxon>Bacteria</taxon>
        <taxon>Pseudomonadati</taxon>
        <taxon>Pseudomonadota</taxon>
        <taxon>Gammaproteobacteria</taxon>
        <taxon>Pseudomonadales</taxon>
        <taxon>Pseudomonadaceae</taxon>
        <taxon>Azotobacter</taxon>
    </lineage>
</organism>
<dbReference type="SUPFAM" id="SSF52540">
    <property type="entry name" value="P-loop containing nucleoside triphosphate hydrolases"/>
    <property type="match status" value="1"/>
</dbReference>
<dbReference type="InterPro" id="IPR027417">
    <property type="entry name" value="P-loop_NTPase"/>
</dbReference>
<comment type="similarity">
    <text evidence="1">Belongs to the PhoH family.</text>
</comment>
<evidence type="ECO:0000259" key="5">
    <source>
        <dbReference type="SMART" id="SM00670"/>
    </source>
</evidence>
<evidence type="ECO:0000256" key="2">
    <source>
        <dbReference type="ARBA" id="ARBA00022741"/>
    </source>
</evidence>
<reference evidence="7" key="1">
    <citation type="journal article" date="2019" name="Int. J. Syst. Evol. Microbiol.">
        <title>The Global Catalogue of Microorganisms (GCM) 10K type strain sequencing project: providing services to taxonomists for standard genome sequencing and annotation.</title>
        <authorList>
            <consortium name="The Broad Institute Genomics Platform"/>
            <consortium name="The Broad Institute Genome Sequencing Center for Infectious Disease"/>
            <person name="Wu L."/>
            <person name="Ma J."/>
        </authorList>
    </citation>
    <scope>NUCLEOTIDE SEQUENCE [LARGE SCALE GENOMIC DNA]</scope>
    <source>
        <strain evidence="7">KCTC 62195</strain>
    </source>
</reference>
<dbReference type="SMART" id="SM00670">
    <property type="entry name" value="PINc"/>
    <property type="match status" value="1"/>
</dbReference>
<gene>
    <name evidence="6" type="ORF">ACFOJE_00600</name>
</gene>
<dbReference type="RefSeq" id="WP_377812285.1">
    <property type="nucleotide sequence ID" value="NZ_JBHRSJ010000001.1"/>
</dbReference>
<evidence type="ECO:0000256" key="3">
    <source>
        <dbReference type="ARBA" id="ARBA00022840"/>
    </source>
</evidence>
<evidence type="ECO:0000256" key="4">
    <source>
        <dbReference type="ARBA" id="ARBA00046345"/>
    </source>
</evidence>
<dbReference type="Gene3D" id="3.40.50.1010">
    <property type="entry name" value="5'-nuclease"/>
    <property type="match status" value="1"/>
</dbReference>
<evidence type="ECO:0000256" key="1">
    <source>
        <dbReference type="ARBA" id="ARBA00010393"/>
    </source>
</evidence>
<dbReference type="PANTHER" id="PTHR30473:SF2">
    <property type="entry name" value="PIN DOMAIN-CONTAINING PROTEIN"/>
    <property type="match status" value="1"/>
</dbReference>
<evidence type="ECO:0000313" key="6">
    <source>
        <dbReference type="EMBL" id="MFC2970714.1"/>
    </source>
</evidence>
<dbReference type="Pfam" id="PF13638">
    <property type="entry name" value="PIN_4"/>
    <property type="match status" value="1"/>
</dbReference>
<evidence type="ECO:0000313" key="7">
    <source>
        <dbReference type="Proteomes" id="UP001595457"/>
    </source>
</evidence>
<sequence>MDDHGCARSTQSTLYVLDTNVLIHDPNALLNFQEHQVAIPMTVLEELDKLKAGKSSIAAECRQAIRLIDQVLGEATPEQVEEGVPIQRGKSGSCGWLSILMSKGTGAATWLPDDGNNDNKIINLVVELQGRRPEIPVVLVTKDINMRLKARACGVAAEDYHTDQLIDDVSLLSPGYHSLPGSFWDRVSKVETRQDHGGHAWHRVLLTDNLPAVHINEFILDEQGFVGWVKGIKGDELLILDMHQEPLLHQEAWGLRPRDIHQALALFALLDPDIHLVNLTGAAGSGKTILALAAAIEQTMVSKRYRRIIATRSVQGLDEDIGFLPGTEAEKMEPWLGAITDNLEALHMDDENTHGSVDYILQKVPLQFKSLNYIRGRSFQQSLILIDECQNLTPHQMKTIITRAGNGSKVICLGNLAQIDTPYLSATSSGLTYLTERFKDFPLGVHITLQGVPRSALAEYAELNM</sequence>
<keyword evidence="3" id="KW-0067">ATP-binding</keyword>
<dbReference type="InterPro" id="IPR029060">
    <property type="entry name" value="PIN-like_dom_sf"/>
</dbReference>
<accession>A0ABV7AMT4</accession>
<feature type="domain" description="PIN" evidence="5">
    <location>
        <begin position="13"/>
        <end position="148"/>
    </location>
</feature>
<proteinExistence type="inferred from homology"/>
<dbReference type="Proteomes" id="UP001595457">
    <property type="component" value="Unassembled WGS sequence"/>
</dbReference>
<dbReference type="Gene3D" id="3.40.50.300">
    <property type="entry name" value="P-loop containing nucleotide triphosphate hydrolases"/>
    <property type="match status" value="1"/>
</dbReference>
<dbReference type="EMBL" id="JBHRSJ010000001">
    <property type="protein sequence ID" value="MFC2970714.1"/>
    <property type="molecule type" value="Genomic_DNA"/>
</dbReference>
<name>A0ABV7AMT4_9GAMM</name>
<protein>
    <submittedName>
        <fullName evidence="6">PhoH family protein</fullName>
    </submittedName>
</protein>
<dbReference type="InterPro" id="IPR051451">
    <property type="entry name" value="PhoH2-like"/>
</dbReference>
<comment type="caution">
    <text evidence="6">The sequence shown here is derived from an EMBL/GenBank/DDBJ whole genome shotgun (WGS) entry which is preliminary data.</text>
</comment>